<keyword evidence="4" id="KW-0479">Metal-binding</keyword>
<organism evidence="18 19">
    <name type="scientific">Papio anubis</name>
    <name type="common">Olive baboon</name>
    <dbReference type="NCBI Taxonomy" id="9555"/>
    <lineage>
        <taxon>Eukaryota</taxon>
        <taxon>Metazoa</taxon>
        <taxon>Chordata</taxon>
        <taxon>Craniata</taxon>
        <taxon>Vertebrata</taxon>
        <taxon>Euteleostomi</taxon>
        <taxon>Mammalia</taxon>
        <taxon>Eutheria</taxon>
        <taxon>Euarchontoglires</taxon>
        <taxon>Primates</taxon>
        <taxon>Haplorrhini</taxon>
        <taxon>Catarrhini</taxon>
        <taxon>Cercopithecidae</taxon>
        <taxon>Cercopithecinae</taxon>
        <taxon>Papio</taxon>
    </lineage>
</organism>
<dbReference type="InterPro" id="IPR013088">
    <property type="entry name" value="Znf_NHR/GATA"/>
</dbReference>
<feature type="domain" description="Nuclear receptor" evidence="16">
    <location>
        <begin position="600"/>
        <end position="675"/>
    </location>
</feature>
<dbReference type="GO" id="GO:0005654">
    <property type="term" value="C:nucleoplasm"/>
    <property type="evidence" value="ECO:0007669"/>
    <property type="project" value="UniProtKB-ARBA"/>
</dbReference>
<keyword evidence="12" id="KW-0675">Receptor</keyword>
<dbReference type="Gene3D" id="1.10.565.10">
    <property type="entry name" value="Retinoid X Receptor"/>
    <property type="match status" value="1"/>
</dbReference>
<evidence type="ECO:0000256" key="8">
    <source>
        <dbReference type="ARBA" id="ARBA00023121"/>
    </source>
</evidence>
<evidence type="ECO:0000256" key="9">
    <source>
        <dbReference type="ARBA" id="ARBA00023125"/>
    </source>
</evidence>
<feature type="compositionally biased region" description="Polar residues" evidence="15">
    <location>
        <begin position="292"/>
        <end position="329"/>
    </location>
</feature>
<reference evidence="18 19" key="1">
    <citation type="submission" date="2012-03" db="EMBL/GenBank/DDBJ databases">
        <title>Whole Genome Assembly of Papio anubis.</title>
        <authorList>
            <person name="Liu Y.L."/>
            <person name="Abraham K.A."/>
            <person name="Akbar H.A."/>
            <person name="Ali S.A."/>
            <person name="Anosike U.A."/>
            <person name="Aqrawi P.A."/>
            <person name="Arias F.A."/>
            <person name="Attaway T.A."/>
            <person name="Awwad R.A."/>
            <person name="Babu C.B."/>
            <person name="Bandaranaike D.B."/>
            <person name="Battles P.B."/>
            <person name="Bell A.B."/>
            <person name="Beltran B.B."/>
            <person name="Berhane-Mersha D.B."/>
            <person name="Bess C.B."/>
            <person name="Bickham C.B."/>
            <person name="Bolden T.B."/>
            <person name="Carter K.C."/>
            <person name="Chau D.C."/>
            <person name="Chavez A.C."/>
            <person name="Clerc-Blankenburg K.C."/>
            <person name="Coyle M.C."/>
            <person name="Dao M.D."/>
            <person name="Davila M.L.D."/>
            <person name="Davy-Carroll L.D."/>
            <person name="Denson S.D."/>
            <person name="Dinh H.D."/>
            <person name="Fernandez S.F."/>
            <person name="Fernando P.F."/>
            <person name="Forbes L.F."/>
            <person name="Francis C.F."/>
            <person name="Francisco L.F."/>
            <person name="Fu Q.F."/>
            <person name="Garcia-Iii R.G."/>
            <person name="Garrett T.G."/>
            <person name="Gross S.G."/>
            <person name="Gubbala S.G."/>
            <person name="Hirani K.H."/>
            <person name="Hogues M.H."/>
            <person name="Hollins B.H."/>
            <person name="Jackson L.J."/>
            <person name="Javaid M.J."/>
            <person name="Jhangiani S.J."/>
            <person name="Johnson A.J."/>
            <person name="Johnson B.J."/>
            <person name="Jones J.J."/>
            <person name="Joshi V.J."/>
            <person name="Kalu J.K."/>
            <person name="Khan N.K."/>
            <person name="Korchina V.K."/>
            <person name="Kovar C.K."/>
            <person name="Lago L.L."/>
            <person name="Lara F.L."/>
            <person name="Le T.-K.L."/>
            <person name="Lee S.L."/>
            <person name="Legall-Iii F.L."/>
            <person name="Lemon S.L."/>
            <person name="Liu J.L."/>
            <person name="Liu Y.-S.L."/>
            <person name="Liyanage D.L."/>
            <person name="Lopez J.L."/>
            <person name="Lorensuhewa L.L."/>
            <person name="Mata R.M."/>
            <person name="Mathew T.M."/>
            <person name="Mercado C.M."/>
            <person name="Mercado I.M."/>
            <person name="Morales K.M."/>
            <person name="Morgan M.M."/>
            <person name="Munidasa M.M."/>
            <person name="Ngo D.N."/>
            <person name="Nguyen L.N."/>
            <person name="Nguyen T.N."/>
            <person name="Nguyen N.N."/>
            <person name="Obregon M.O."/>
            <person name="Okwuonu G.O."/>
            <person name="Ongeri F.O."/>
            <person name="Onwere C.O."/>
            <person name="Osifeso I.O."/>
            <person name="Parra A.P."/>
            <person name="Patil S.P."/>
            <person name="Perez A.P."/>
            <person name="Perez Y.P."/>
            <person name="Pham C.P."/>
            <person name="Pu L.-L.P."/>
            <person name="Puazo M.P."/>
            <person name="Quiroz J.Q."/>
            <person name="Rouhana J.R."/>
            <person name="Ruiz M.R."/>
            <person name="Ruiz S.-J.R."/>
            <person name="Saada N.S."/>
            <person name="Santibanez J.S."/>
            <person name="Scheel M.S."/>
            <person name="Schneider B.S."/>
            <person name="Simmons D.S."/>
            <person name="Sisson I.S."/>
            <person name="Tang L.-Y.T."/>
            <person name="Thornton R.T."/>
            <person name="Tisius J.T."/>
            <person name="Toledanes G.T."/>
            <person name="Trejos Z.T."/>
            <person name="Usmani K.U."/>
            <person name="Varghese R.V."/>
            <person name="Vattathil S.V."/>
            <person name="Vee V.V."/>
            <person name="Walker D.W."/>
            <person name="Weissenberger G.W."/>
            <person name="White C.W."/>
            <person name="Williams A.W."/>
            <person name="Woodworth J.W."/>
            <person name="Wright R.W."/>
            <person name="Zhu Y.Z."/>
            <person name="Han Y.H."/>
            <person name="Newsham I.N."/>
            <person name="Nazareth L.N."/>
            <person name="Worley K.W."/>
            <person name="Muzny D.M."/>
            <person name="Rogers J.R."/>
            <person name="Gibbs R.G."/>
        </authorList>
    </citation>
    <scope>NUCLEOTIDE SEQUENCE [LARGE SCALE GENOMIC DNA]</scope>
</reference>
<feature type="region of interest" description="Disordered" evidence="15">
    <location>
        <begin position="231"/>
        <end position="329"/>
    </location>
</feature>
<feature type="domain" description="NR LBD" evidence="17">
    <location>
        <begin position="622"/>
        <end position="847"/>
    </location>
</feature>
<evidence type="ECO:0000259" key="17">
    <source>
        <dbReference type="PROSITE" id="PS51843"/>
    </source>
</evidence>
<keyword evidence="11" id="KW-0804">Transcription</keyword>
<dbReference type="InterPro" id="IPR000536">
    <property type="entry name" value="Nucl_hrmn_rcpt_lig-bd"/>
</dbReference>
<keyword evidence="7" id="KW-0805">Transcription regulation</keyword>
<feature type="region of interest" description="Disordered" evidence="15">
    <location>
        <begin position="346"/>
        <end position="376"/>
    </location>
</feature>
<dbReference type="GeneTree" id="ENSGT00940000159333"/>
<evidence type="ECO:0000256" key="15">
    <source>
        <dbReference type="SAM" id="MobiDB-lite"/>
    </source>
</evidence>
<dbReference type="GO" id="GO:0043565">
    <property type="term" value="F:sequence-specific DNA binding"/>
    <property type="evidence" value="ECO:0007669"/>
    <property type="project" value="InterPro"/>
</dbReference>
<evidence type="ECO:0000256" key="7">
    <source>
        <dbReference type="ARBA" id="ARBA00023015"/>
    </source>
</evidence>
<keyword evidence="6" id="KW-0862">Zinc</keyword>
<sequence length="867" mass="94432">METKGYHSLPEGLDMERRWGQVSQAVEHSSLGPTERTDENNYMEIVNVSCVSGAIPNNSTQGSSKEKHELLPCLQQDSNRPGILTADIKTELESKELSATVAESMGLYMDSVRDADYSYEQQNQQGSMSPAKIYQNVEQLVKFYKGNGHRPSTLSCVNRPLRSFMSDSGSSMNGGVMRAIVKSPIMCHEKSPSVCSPLNMTSSVCSPAGINSVSSTTASFGNFPVHSPITQGTPLTCSPNVENRGSRSHSPAHASNVGSPLSSPLSSMKSSISSPPSHCSVKSPVSSPNNVTLRSSVSSPANINNSRCSVSSPSNTNNRSTLSSPAASTVGSICSPVNNAFSYTASGTSAGSSTSRDVVPSPDTQEKGAQEVPFPKTEEVESAISNGVTGQLNIVQYIKPEPDGAFSSSCLGGNSKINSDSPFSVPIKQESTKHSCSGTSFKGNPTVNPFPFMDGSYFSFMDDKDYYSLSGILGPPVPGFDGNCEGSGFPVGIKQEPDDGSYYPEASIPSSAIVGVNSGGQSFHYRIGAQGTISLSRSARDQSFQHLSSFPPVNTLVESWKSHGDLSSRRSDGYPVLEYIPENVSSSTLRSVSTGSSRPSKICLVCGDEASGCHYGVVTCGSCKVFFKRAVEGQHNYLCAGRNDCIIDKIRRKNCPACRLQKCLQAGMNLGGFKNLPLEDQITLIQYSWMCLSSFALSWRSYKHTNSQFLYFAPDLVFNEEKMHQSAMYELCQGMHQISLQFVRLQLTFEEYTIMKVLLLLSTIPKDGLKSQAAFEEMRTNYIKELRKMVTKCPNNSGQSWQRFYQLTKLLDSMHDLVSDLLEFCFYTFRESHALKVEFPAMLVEIISDQLPKVESGNAKPLYFHRK</sequence>
<dbReference type="Proteomes" id="UP000028761">
    <property type="component" value="Chromosome 3"/>
</dbReference>
<dbReference type="Bgee" id="ENSPANG00000004756">
    <property type="expression patterns" value="Expressed in adult mammalian kidney and 66 other cell types or tissues"/>
</dbReference>
<feature type="compositionally biased region" description="Polar residues" evidence="15">
    <location>
        <begin position="231"/>
        <end position="243"/>
    </location>
</feature>
<evidence type="ECO:0000256" key="13">
    <source>
        <dbReference type="ARBA" id="ARBA00023242"/>
    </source>
</evidence>
<evidence type="ECO:0000256" key="3">
    <source>
        <dbReference type="ARBA" id="ARBA00022665"/>
    </source>
</evidence>
<dbReference type="CDD" id="cd07172">
    <property type="entry name" value="NR_DBD_GR_PR"/>
    <property type="match status" value="1"/>
</dbReference>
<dbReference type="PROSITE" id="PS51843">
    <property type="entry name" value="NR_LBD"/>
    <property type="match status" value="1"/>
</dbReference>
<keyword evidence="2" id="KW-1017">Isopeptide bond</keyword>
<dbReference type="PRINTS" id="PR00047">
    <property type="entry name" value="STROIDFINGER"/>
</dbReference>
<evidence type="ECO:0000256" key="4">
    <source>
        <dbReference type="ARBA" id="ARBA00022723"/>
    </source>
</evidence>
<evidence type="ECO:0000256" key="6">
    <source>
        <dbReference type="ARBA" id="ARBA00022833"/>
    </source>
</evidence>
<keyword evidence="5" id="KW-0863">Zinc-finger</keyword>
<evidence type="ECO:0000256" key="5">
    <source>
        <dbReference type="ARBA" id="ARBA00022771"/>
    </source>
</evidence>
<evidence type="ECO:0000256" key="2">
    <source>
        <dbReference type="ARBA" id="ARBA00022499"/>
    </source>
</evidence>
<evidence type="ECO:0000256" key="11">
    <source>
        <dbReference type="ARBA" id="ARBA00023163"/>
    </source>
</evidence>
<dbReference type="PROSITE" id="PS51030">
    <property type="entry name" value="NUCLEAR_REC_DBD_2"/>
    <property type="match status" value="1"/>
</dbReference>
<evidence type="ECO:0000256" key="1">
    <source>
        <dbReference type="ARBA" id="ARBA00005413"/>
    </source>
</evidence>
<dbReference type="GO" id="GO:0003700">
    <property type="term" value="F:DNA-binding transcription factor activity"/>
    <property type="evidence" value="ECO:0007669"/>
    <property type="project" value="InterPro"/>
</dbReference>
<evidence type="ECO:0000313" key="19">
    <source>
        <dbReference type="Proteomes" id="UP000028761"/>
    </source>
</evidence>
<dbReference type="PROSITE" id="PS00031">
    <property type="entry name" value="NUCLEAR_REC_DBD_1"/>
    <property type="match status" value="1"/>
</dbReference>
<dbReference type="Gene3D" id="3.30.50.10">
    <property type="entry name" value="Erythroid Transcription Factor GATA-1, subunit A"/>
    <property type="match status" value="1"/>
</dbReference>
<dbReference type="SUPFAM" id="SSF57716">
    <property type="entry name" value="Glucocorticoid receptor-like (DNA-binding domain)"/>
    <property type="match status" value="1"/>
</dbReference>
<dbReference type="GO" id="GO:0008270">
    <property type="term" value="F:zinc ion binding"/>
    <property type="evidence" value="ECO:0007669"/>
    <property type="project" value="UniProtKB-KW"/>
</dbReference>
<keyword evidence="14" id="KW-0449">Lipoprotein</keyword>
<proteinExistence type="inferred from homology"/>
<dbReference type="InterPro" id="IPR050200">
    <property type="entry name" value="Nuclear_hormone_rcpt_NR3"/>
</dbReference>
<protein>
    <submittedName>
        <fullName evidence="18">Nuclear receptor subfamily 3 group C member 2</fullName>
    </submittedName>
</protein>
<evidence type="ECO:0000259" key="16">
    <source>
        <dbReference type="PROSITE" id="PS51030"/>
    </source>
</evidence>
<dbReference type="InterPro" id="IPR001628">
    <property type="entry name" value="Znf_hrmn_rcpt"/>
</dbReference>
<dbReference type="Ensembl" id="ENSPANT00000047734.2">
    <property type="protein sequence ID" value="ENSPANP00000022709.1"/>
    <property type="gene ID" value="ENSPANG00000004756.3"/>
</dbReference>
<accession>A0A2I3LGS8</accession>
<gene>
    <name evidence="18" type="primary">NR3C2</name>
</gene>
<dbReference type="SMART" id="SM00399">
    <property type="entry name" value="ZnF_C4"/>
    <property type="match status" value="1"/>
</dbReference>
<evidence type="ECO:0000256" key="10">
    <source>
        <dbReference type="ARBA" id="ARBA00023139"/>
    </source>
</evidence>
<keyword evidence="3" id="KW-0754">Steroid-binding</keyword>
<reference evidence="18" key="2">
    <citation type="submission" date="2025-08" db="UniProtKB">
        <authorList>
            <consortium name="Ensembl"/>
        </authorList>
    </citation>
    <scope>IDENTIFICATION</scope>
</reference>
<keyword evidence="9" id="KW-0238">DNA-binding</keyword>
<keyword evidence="13" id="KW-0539">Nucleus</keyword>
<evidence type="ECO:0000256" key="14">
    <source>
        <dbReference type="ARBA" id="ARBA00023288"/>
    </source>
</evidence>
<dbReference type="FunFam" id="3.30.50.10:FF:000139">
    <property type="entry name" value="Estrogen receptor beta a variant b"/>
    <property type="match status" value="1"/>
</dbReference>
<dbReference type="SUPFAM" id="SSF48508">
    <property type="entry name" value="Nuclear receptor ligand-binding domain"/>
    <property type="match status" value="1"/>
</dbReference>
<evidence type="ECO:0000256" key="12">
    <source>
        <dbReference type="ARBA" id="ARBA00023170"/>
    </source>
</evidence>
<feature type="compositionally biased region" description="Low complexity" evidence="15">
    <location>
        <begin position="346"/>
        <end position="355"/>
    </location>
</feature>
<dbReference type="InterPro" id="IPR035500">
    <property type="entry name" value="NHR-like_dom_sf"/>
</dbReference>
<keyword evidence="19" id="KW-1185">Reference proteome</keyword>
<keyword evidence="10" id="KW-0564">Palmitate</keyword>
<dbReference type="Pfam" id="PF00105">
    <property type="entry name" value="zf-C4"/>
    <property type="match status" value="1"/>
</dbReference>
<dbReference type="ExpressionAtlas" id="A0A2I3LGS8">
    <property type="expression patterns" value="baseline"/>
</dbReference>
<reference evidence="18" key="3">
    <citation type="submission" date="2025-09" db="UniProtKB">
        <authorList>
            <consortium name="Ensembl"/>
        </authorList>
    </citation>
    <scope>IDENTIFICATION</scope>
</reference>
<dbReference type="GO" id="GO:0005496">
    <property type="term" value="F:steroid binding"/>
    <property type="evidence" value="ECO:0007669"/>
    <property type="project" value="UniProtKB-KW"/>
</dbReference>
<feature type="compositionally biased region" description="Low complexity" evidence="15">
    <location>
        <begin position="259"/>
        <end position="291"/>
    </location>
</feature>
<dbReference type="PANTHER" id="PTHR48092">
    <property type="entry name" value="KNIRPS-RELATED PROTEIN-RELATED"/>
    <property type="match status" value="1"/>
</dbReference>
<dbReference type="AlphaFoldDB" id="A0A2I3LGS8"/>
<comment type="similarity">
    <text evidence="1">Belongs to the nuclear hormone receptor family. NR3 subfamily.</text>
</comment>
<dbReference type="SMART" id="SM00430">
    <property type="entry name" value="HOLI"/>
    <property type="match status" value="1"/>
</dbReference>
<name>A0A2I3LGS8_PAPAN</name>
<keyword evidence="8" id="KW-0446">Lipid-binding</keyword>
<evidence type="ECO:0000313" key="18">
    <source>
        <dbReference type="Ensembl" id="ENSPANP00000022709.1"/>
    </source>
</evidence>